<feature type="non-terminal residue" evidence="2">
    <location>
        <position position="1"/>
    </location>
</feature>
<proteinExistence type="predicted"/>
<organism evidence="2">
    <name type="scientific">Tanacetum cinerariifolium</name>
    <name type="common">Dalmatian daisy</name>
    <name type="synonym">Chrysanthemum cinerariifolium</name>
    <dbReference type="NCBI Taxonomy" id="118510"/>
    <lineage>
        <taxon>Eukaryota</taxon>
        <taxon>Viridiplantae</taxon>
        <taxon>Streptophyta</taxon>
        <taxon>Embryophyta</taxon>
        <taxon>Tracheophyta</taxon>
        <taxon>Spermatophyta</taxon>
        <taxon>Magnoliopsida</taxon>
        <taxon>eudicotyledons</taxon>
        <taxon>Gunneridae</taxon>
        <taxon>Pentapetalae</taxon>
        <taxon>asterids</taxon>
        <taxon>campanulids</taxon>
        <taxon>Asterales</taxon>
        <taxon>Asteraceae</taxon>
        <taxon>Asteroideae</taxon>
        <taxon>Anthemideae</taxon>
        <taxon>Anthemidinae</taxon>
        <taxon>Tanacetum</taxon>
    </lineage>
</organism>
<dbReference type="AlphaFoldDB" id="A0A699X984"/>
<feature type="region of interest" description="Disordered" evidence="1">
    <location>
        <begin position="1"/>
        <end position="90"/>
    </location>
</feature>
<accession>A0A699X984</accession>
<feature type="compositionally biased region" description="Polar residues" evidence="1">
    <location>
        <begin position="53"/>
        <end position="65"/>
    </location>
</feature>
<evidence type="ECO:0000256" key="1">
    <source>
        <dbReference type="SAM" id="MobiDB-lite"/>
    </source>
</evidence>
<feature type="non-terminal residue" evidence="2">
    <location>
        <position position="90"/>
    </location>
</feature>
<comment type="caution">
    <text evidence="2">The sequence shown here is derived from an EMBL/GenBank/DDBJ whole genome shotgun (WGS) entry which is preliminary data.</text>
</comment>
<evidence type="ECO:0000313" key="2">
    <source>
        <dbReference type="EMBL" id="GFD56712.1"/>
    </source>
</evidence>
<feature type="compositionally biased region" description="Polar residues" evidence="1">
    <location>
        <begin position="15"/>
        <end position="29"/>
    </location>
</feature>
<protein>
    <submittedName>
        <fullName evidence="2">Uncharacterized protein</fullName>
    </submittedName>
</protein>
<gene>
    <name evidence="2" type="ORF">Tci_928681</name>
</gene>
<reference evidence="2" key="1">
    <citation type="journal article" date="2019" name="Sci. Rep.">
        <title>Draft genome of Tanacetum cinerariifolium, the natural source of mosquito coil.</title>
        <authorList>
            <person name="Yamashiro T."/>
            <person name="Shiraishi A."/>
            <person name="Satake H."/>
            <person name="Nakayama K."/>
        </authorList>
    </citation>
    <scope>NUCLEOTIDE SEQUENCE</scope>
</reference>
<dbReference type="EMBL" id="BKCJ011832472">
    <property type="protein sequence ID" value="GFD56712.1"/>
    <property type="molecule type" value="Genomic_DNA"/>
</dbReference>
<sequence>CVEYYPQHPGDHENQTNAAQRFTDGSSQAVALGKLEQRKAPDLAQDLDEGDRQNNPRQPVGQIQQPRLVDMPTTPFNGRGFEQVLEDRTQ</sequence>
<name>A0A699X984_TANCI</name>